<comment type="caution">
    <text evidence="4">The sequence shown here is derived from an EMBL/GenBank/DDBJ whole genome shotgun (WGS) entry which is preliminary data.</text>
</comment>
<dbReference type="Pfam" id="PF13637">
    <property type="entry name" value="Ank_4"/>
    <property type="match status" value="1"/>
</dbReference>
<dbReference type="InterPro" id="IPR036770">
    <property type="entry name" value="Ankyrin_rpt-contain_sf"/>
</dbReference>
<dbReference type="InterPro" id="IPR050889">
    <property type="entry name" value="Dendritic_Spine_Reg/Scaffold"/>
</dbReference>
<evidence type="ECO:0000256" key="2">
    <source>
        <dbReference type="ARBA" id="ARBA00023043"/>
    </source>
</evidence>
<dbReference type="EMBL" id="CAJHNH020003978">
    <property type="protein sequence ID" value="CAG5130341.1"/>
    <property type="molecule type" value="Genomic_DNA"/>
</dbReference>
<name>A0A8S3ZUX7_9EUPU</name>
<dbReference type="Pfam" id="PF12796">
    <property type="entry name" value="Ank_2"/>
    <property type="match status" value="5"/>
</dbReference>
<dbReference type="PRINTS" id="PR01415">
    <property type="entry name" value="ANKYRIN"/>
</dbReference>
<reference evidence="4" key="1">
    <citation type="submission" date="2021-04" db="EMBL/GenBank/DDBJ databases">
        <authorList>
            <consortium name="Molecular Ecology Group"/>
        </authorList>
    </citation>
    <scope>NUCLEOTIDE SEQUENCE</scope>
</reference>
<dbReference type="OrthoDB" id="6120426at2759"/>
<dbReference type="InterPro" id="IPR002110">
    <property type="entry name" value="Ankyrin_rpt"/>
</dbReference>
<keyword evidence="5" id="KW-1185">Reference proteome</keyword>
<feature type="repeat" description="ANK" evidence="3">
    <location>
        <begin position="527"/>
        <end position="560"/>
    </location>
</feature>
<keyword evidence="2 3" id="KW-0040">ANK repeat</keyword>
<organism evidence="4 5">
    <name type="scientific">Candidula unifasciata</name>
    <dbReference type="NCBI Taxonomy" id="100452"/>
    <lineage>
        <taxon>Eukaryota</taxon>
        <taxon>Metazoa</taxon>
        <taxon>Spiralia</taxon>
        <taxon>Lophotrochozoa</taxon>
        <taxon>Mollusca</taxon>
        <taxon>Gastropoda</taxon>
        <taxon>Heterobranchia</taxon>
        <taxon>Euthyneura</taxon>
        <taxon>Panpulmonata</taxon>
        <taxon>Eupulmonata</taxon>
        <taxon>Stylommatophora</taxon>
        <taxon>Helicina</taxon>
        <taxon>Helicoidea</taxon>
        <taxon>Geomitridae</taxon>
        <taxon>Candidula</taxon>
    </lineage>
</organism>
<dbReference type="PROSITE" id="PS50297">
    <property type="entry name" value="ANK_REP_REGION"/>
    <property type="match status" value="5"/>
</dbReference>
<dbReference type="PROSITE" id="PS50088">
    <property type="entry name" value="ANK_REPEAT"/>
    <property type="match status" value="6"/>
</dbReference>
<gene>
    <name evidence="4" type="ORF">CUNI_LOCUS15899</name>
</gene>
<sequence length="909" mass="100923">MESRTVCNQNYLLLETIEHGSREQAIQFLSRKHSTSPDELNKSLISACRRGYKIIAQHLVQCGANVNYRDSNGNTPLMVAVEKSHIEVIKYLLTCNVVEINATNCAGNTALILSVCSSRSKDVTKLLLGQARIDINHQNKDGYTAIMLAVEASDIDTVNLLLDEYFKLDVLNIYEQEENGNSEISVEYVTEWKILDETVNCKGENAQEVAEKYGIGNVFQLLKKYKITGLSPLELAMEERDLKSFCLLLHCELMYTTDMKKCVDDAFTAIFKSYCLKGVKQFKETDLAMIQALLKCGADVNASWFDDKFLYRRFPLRNQRCYGRLTDPLITASKLGFYNIVELLLAYKAETNRYEFANSALNFALSCGHIDCAKLLLQHGAKLDVHQALEIAVDQQVPKYCNFLFDNYNQEIMHYFMENLQIQNELLISAVKGGNLEIIGKILDTGIDINETIFPGVTPLAESKNGEVAQFLIDRGVDVNHVTRVGCKKQTPLITVFIERYKYDCCAEKVIQVLLDNGAQANVSGWDGETPLIVAALREGSCRVLQLLLDHGAELCGTDEEGNTALMHAALEGCSQNVSFLLQCSEGKSEFVNLQNHKGLTALMCAVTSRNITMIKELIAQGANVNIKDANGNTALLHSLNQFPAPDDVIPIFLIQSGCDVNCQNRDGLSPLMLAAKNCFKDTISALLDSGAEINAVSKKDRTKTALTHLSSITELGCDLTKDHFACMDYLLDRGANAAYLSAVAFHKLIHSGQVLLISKLLSRGLPPVDITPTQALLVRNELNNITSLSPVSSALMAGNVSLGVYFMENLYLTSSDIPALTDRHALRLYLERKQYDDCLTFLNDFPTHSVTLFNLSFVAVSLAVGTSSNREVRVNKLPLPQVFKDKLLFKSQTMASTTRPASNHTWPH</sequence>
<dbReference type="SMART" id="SM00248">
    <property type="entry name" value="ANK"/>
    <property type="match status" value="17"/>
</dbReference>
<feature type="repeat" description="ANK" evidence="3">
    <location>
        <begin position="667"/>
        <end position="699"/>
    </location>
</feature>
<dbReference type="SUPFAM" id="SSF48403">
    <property type="entry name" value="Ankyrin repeat"/>
    <property type="match status" value="3"/>
</dbReference>
<feature type="repeat" description="ANK" evidence="3">
    <location>
        <begin position="141"/>
        <end position="173"/>
    </location>
</feature>
<evidence type="ECO:0000256" key="3">
    <source>
        <dbReference type="PROSITE-ProRule" id="PRU00023"/>
    </source>
</evidence>
<proteinExistence type="predicted"/>
<feature type="repeat" description="ANK" evidence="3">
    <location>
        <begin position="598"/>
        <end position="630"/>
    </location>
</feature>
<accession>A0A8S3ZUX7</accession>
<dbReference type="Gene3D" id="1.25.40.20">
    <property type="entry name" value="Ankyrin repeat-containing domain"/>
    <property type="match status" value="4"/>
</dbReference>
<protein>
    <submittedName>
        <fullName evidence="4">Uncharacterized protein</fullName>
    </submittedName>
</protein>
<feature type="repeat" description="ANK" evidence="3">
    <location>
        <begin position="356"/>
        <end position="388"/>
    </location>
</feature>
<keyword evidence="1" id="KW-0677">Repeat</keyword>
<dbReference type="Proteomes" id="UP000678393">
    <property type="component" value="Unassembled WGS sequence"/>
</dbReference>
<dbReference type="PANTHER" id="PTHR24166">
    <property type="entry name" value="ROLLING PEBBLES, ISOFORM B"/>
    <property type="match status" value="1"/>
</dbReference>
<evidence type="ECO:0000313" key="5">
    <source>
        <dbReference type="Proteomes" id="UP000678393"/>
    </source>
</evidence>
<evidence type="ECO:0000313" key="4">
    <source>
        <dbReference type="EMBL" id="CAG5130341.1"/>
    </source>
</evidence>
<dbReference type="AlphaFoldDB" id="A0A8S3ZUX7"/>
<evidence type="ECO:0000256" key="1">
    <source>
        <dbReference type="ARBA" id="ARBA00022737"/>
    </source>
</evidence>
<dbReference type="PANTHER" id="PTHR24166:SF48">
    <property type="entry name" value="PROTEIN VAPYRIN"/>
    <property type="match status" value="1"/>
</dbReference>
<feature type="repeat" description="ANK" evidence="3">
    <location>
        <begin position="72"/>
        <end position="93"/>
    </location>
</feature>